<accession>A0AAU7QKQ7</accession>
<dbReference type="AlphaFoldDB" id="A0AAU7QKQ7"/>
<dbReference type="PANTHER" id="PTHR33408">
    <property type="entry name" value="TRANSPOSASE"/>
    <property type="match status" value="1"/>
</dbReference>
<dbReference type="RefSeq" id="WP_350015803.1">
    <property type="nucleotide sequence ID" value="NZ_CP157948.1"/>
</dbReference>
<feature type="domain" description="Transposase DDE" evidence="2">
    <location>
        <begin position="205"/>
        <end position="333"/>
    </location>
</feature>
<dbReference type="EMBL" id="CP157948">
    <property type="protein sequence ID" value="XBS89985.1"/>
    <property type="molecule type" value="Genomic_DNA"/>
</dbReference>
<gene>
    <name evidence="3" type="ORF">ABNK63_12455</name>
    <name evidence="4" type="ORF">ABNK63_16605</name>
</gene>
<evidence type="ECO:0000259" key="2">
    <source>
        <dbReference type="Pfam" id="PF13751"/>
    </source>
</evidence>
<dbReference type="Pfam" id="PF13751">
    <property type="entry name" value="DDE_Tnp_1_6"/>
    <property type="match status" value="1"/>
</dbReference>
<name>A0AAU7QKQ7_9GAMM</name>
<protein>
    <submittedName>
        <fullName evidence="4">Transposase</fullName>
    </submittedName>
</protein>
<feature type="region of interest" description="Disordered" evidence="1">
    <location>
        <begin position="45"/>
        <end position="72"/>
    </location>
</feature>
<evidence type="ECO:0000313" key="3">
    <source>
        <dbReference type="EMBL" id="XBS89199.1"/>
    </source>
</evidence>
<evidence type="ECO:0000313" key="4">
    <source>
        <dbReference type="EMBL" id="XBS89985.1"/>
    </source>
</evidence>
<evidence type="ECO:0000256" key="1">
    <source>
        <dbReference type="SAM" id="MobiDB-lite"/>
    </source>
</evidence>
<dbReference type="EMBL" id="CP157948">
    <property type="protein sequence ID" value="XBS89199.1"/>
    <property type="molecule type" value="Genomic_DNA"/>
</dbReference>
<reference evidence="4" key="1">
    <citation type="submission" date="2024-06" db="EMBL/GenBank/DDBJ databases">
        <authorList>
            <person name="Sun Y."/>
        </authorList>
    </citation>
    <scope>NUCLEOTIDE SEQUENCE</scope>
    <source>
        <strain evidence="4">IGA1.0</strain>
    </source>
</reference>
<dbReference type="InterPro" id="IPR025668">
    <property type="entry name" value="Tnp_DDE_dom"/>
</dbReference>
<sequence>MERAATTMLERHQANDAGAAEDVLDAKAAARIERLTGEAAKIRQWLADHPEDRPGTRGKVRKSNRTDSESAKLATDKGVIQGYCAVAVVDADHQVIVEASAHGTGAEQELLLPVLEACATQRTASTLITADAGYHSEANLAALAEKGIDALIADNAMRRRDERFAEQAKHRVKPEPLHDKSRKEAKPRLFGSEDFIIAPDQSHAICPAGQRLHRNGKDCTIGGYAAIKFRAPEAACNDCPLRTRCLRKPQTTRSRQVAVLTRKAERTHSARMRERIDSAWGREQYGRRFATVEPVFGNVRHNKRLHRFTLRGQSKVDGQWKLFALVHNIEKLANYRKVA</sequence>
<proteinExistence type="predicted"/>
<feature type="compositionally biased region" description="Basic and acidic residues" evidence="1">
    <location>
        <begin position="46"/>
        <end position="55"/>
    </location>
</feature>
<organism evidence="4">
    <name type="scientific">Rhodanobacter sp. IGA1.0</name>
    <dbReference type="NCBI Taxonomy" id="3158582"/>
    <lineage>
        <taxon>Bacteria</taxon>
        <taxon>Pseudomonadati</taxon>
        <taxon>Pseudomonadota</taxon>
        <taxon>Gammaproteobacteria</taxon>
        <taxon>Lysobacterales</taxon>
        <taxon>Rhodanobacteraceae</taxon>
        <taxon>Rhodanobacter</taxon>
    </lineage>
</organism>
<feature type="region of interest" description="Disordered" evidence="1">
    <location>
        <begin position="166"/>
        <end position="185"/>
    </location>
</feature>
<dbReference type="PANTHER" id="PTHR33408:SF2">
    <property type="entry name" value="TRANSPOSASE DDE DOMAIN-CONTAINING PROTEIN"/>
    <property type="match status" value="1"/>
</dbReference>